<evidence type="ECO:0000256" key="1">
    <source>
        <dbReference type="SAM" id="MobiDB-lite"/>
    </source>
</evidence>
<accession>A0ABP7TSP5</accession>
<evidence type="ECO:0000313" key="2">
    <source>
        <dbReference type="EMBL" id="GAA4030464.1"/>
    </source>
</evidence>
<evidence type="ECO:0000313" key="3">
    <source>
        <dbReference type="Proteomes" id="UP001501469"/>
    </source>
</evidence>
<protein>
    <submittedName>
        <fullName evidence="2">Uncharacterized protein</fullName>
    </submittedName>
</protein>
<keyword evidence="3" id="KW-1185">Reference proteome</keyword>
<sequence>MNQRHEGNQDLGKQVHGGGGKCKKQRLTYSIATGVGRYGWGRQGLRARKRPAGWGGPGVRLINNRIAAIIK</sequence>
<comment type="caution">
    <text evidence="2">The sequence shown here is derived from an EMBL/GenBank/DDBJ whole genome shotgun (WGS) entry which is preliminary data.</text>
</comment>
<name>A0ABP7TSP5_9BACT</name>
<organism evidence="2 3">
    <name type="scientific">Hymenobacter glaciei</name>
    <dbReference type="NCBI Taxonomy" id="877209"/>
    <lineage>
        <taxon>Bacteria</taxon>
        <taxon>Pseudomonadati</taxon>
        <taxon>Bacteroidota</taxon>
        <taxon>Cytophagia</taxon>
        <taxon>Cytophagales</taxon>
        <taxon>Hymenobacteraceae</taxon>
        <taxon>Hymenobacter</taxon>
    </lineage>
</organism>
<gene>
    <name evidence="2" type="ORF">GCM10022409_13390</name>
</gene>
<feature type="region of interest" description="Disordered" evidence="1">
    <location>
        <begin position="1"/>
        <end position="23"/>
    </location>
</feature>
<proteinExistence type="predicted"/>
<dbReference type="Proteomes" id="UP001501469">
    <property type="component" value="Unassembled WGS sequence"/>
</dbReference>
<dbReference type="EMBL" id="BAABDK010000010">
    <property type="protein sequence ID" value="GAA4030464.1"/>
    <property type="molecule type" value="Genomic_DNA"/>
</dbReference>
<reference evidence="3" key="1">
    <citation type="journal article" date="2019" name="Int. J. Syst. Evol. Microbiol.">
        <title>The Global Catalogue of Microorganisms (GCM) 10K type strain sequencing project: providing services to taxonomists for standard genome sequencing and annotation.</title>
        <authorList>
            <consortium name="The Broad Institute Genomics Platform"/>
            <consortium name="The Broad Institute Genome Sequencing Center for Infectious Disease"/>
            <person name="Wu L."/>
            <person name="Ma J."/>
        </authorList>
    </citation>
    <scope>NUCLEOTIDE SEQUENCE [LARGE SCALE GENOMIC DNA]</scope>
    <source>
        <strain evidence="3">JCM 17225</strain>
    </source>
</reference>